<reference evidence="6" key="1">
    <citation type="submission" date="2016-11" db="UniProtKB">
        <authorList>
            <consortium name="WormBaseParasite"/>
        </authorList>
    </citation>
    <scope>IDENTIFICATION</scope>
</reference>
<dbReference type="InterPro" id="IPR004171">
    <property type="entry name" value="cAMP_dep_PKI"/>
</dbReference>
<evidence type="ECO:0000256" key="2">
    <source>
        <dbReference type="ARBA" id="ARBA00006393"/>
    </source>
</evidence>
<dbReference type="AlphaFoldDB" id="A0A1I7RWJ8"/>
<comment type="similarity">
    <text evidence="2">Belongs to the PKI family.</text>
</comment>
<feature type="compositionally biased region" description="Basic and acidic residues" evidence="4">
    <location>
        <begin position="103"/>
        <end position="119"/>
    </location>
</feature>
<feature type="region of interest" description="Disordered" evidence="4">
    <location>
        <begin position="1"/>
        <end position="133"/>
    </location>
</feature>
<name>A0A1I7RWJ8_BURXY</name>
<proteinExistence type="inferred from homology"/>
<keyword evidence="3" id="KW-0649">Protein kinase inhibitor</keyword>
<organism evidence="5 6">
    <name type="scientific">Bursaphelenchus xylophilus</name>
    <name type="common">Pinewood nematode worm</name>
    <name type="synonym">Aphelenchoides xylophilus</name>
    <dbReference type="NCBI Taxonomy" id="6326"/>
    <lineage>
        <taxon>Eukaryota</taxon>
        <taxon>Metazoa</taxon>
        <taxon>Ecdysozoa</taxon>
        <taxon>Nematoda</taxon>
        <taxon>Chromadorea</taxon>
        <taxon>Rhabditida</taxon>
        <taxon>Tylenchina</taxon>
        <taxon>Tylenchomorpha</taxon>
        <taxon>Aphelenchoidea</taxon>
        <taxon>Aphelenchoididae</taxon>
        <taxon>Bursaphelenchus</taxon>
    </lineage>
</organism>
<dbReference type="WBParaSite" id="BXY_0511100.1">
    <property type="protein sequence ID" value="BXY_0511100.1"/>
    <property type="gene ID" value="BXY_0511100"/>
</dbReference>
<comment type="function">
    <text evidence="1">Extremely potent competitive inhibitor of cAMP-dependent protein kinase activity, this protein interacts with the catalytic subunit of the enzyme after the cAMP-induced dissociation of its regulatory chains.</text>
</comment>
<feature type="compositionally biased region" description="Polar residues" evidence="4">
    <location>
        <begin position="121"/>
        <end position="133"/>
    </location>
</feature>
<evidence type="ECO:0000256" key="1">
    <source>
        <dbReference type="ARBA" id="ARBA00002844"/>
    </source>
</evidence>
<protein>
    <submittedName>
        <fullName evidence="6">Myelin basic protein</fullName>
    </submittedName>
</protein>
<sequence length="133" mass="14740">MFERLKKTKKTRKVSSTTSPNATGIGAVRKKKSVQKDDRNMGHLKSVYTKLHKSKPKISQPAKEEETMSGEALVEFQQQFSSSRRAGRRNAMGDLGLEGVDPGAHKLADEFEKMGRDSAEQPGTSTQKTGVFR</sequence>
<dbReference type="Pfam" id="PF02827">
    <property type="entry name" value="PKI"/>
    <property type="match status" value="1"/>
</dbReference>
<dbReference type="GO" id="GO:0004862">
    <property type="term" value="F:cAMP-dependent protein kinase inhibitor activity"/>
    <property type="evidence" value="ECO:0007669"/>
    <property type="project" value="InterPro"/>
</dbReference>
<feature type="compositionally biased region" description="Basic residues" evidence="4">
    <location>
        <begin position="1"/>
        <end position="13"/>
    </location>
</feature>
<accession>A0A1I7RWJ8</accession>
<dbReference type="Proteomes" id="UP000095284">
    <property type="component" value="Unplaced"/>
</dbReference>
<evidence type="ECO:0000256" key="3">
    <source>
        <dbReference type="ARBA" id="ARBA00023013"/>
    </source>
</evidence>
<evidence type="ECO:0000313" key="6">
    <source>
        <dbReference type="WBParaSite" id="BXY_0511100.1"/>
    </source>
</evidence>
<evidence type="ECO:0000256" key="4">
    <source>
        <dbReference type="SAM" id="MobiDB-lite"/>
    </source>
</evidence>
<evidence type="ECO:0000313" key="5">
    <source>
        <dbReference type="Proteomes" id="UP000095284"/>
    </source>
</evidence>